<feature type="transmembrane region" description="Helical" evidence="13">
    <location>
        <begin position="107"/>
        <end position="129"/>
    </location>
</feature>
<dbReference type="GO" id="GO:0015293">
    <property type="term" value="F:symporter activity"/>
    <property type="evidence" value="ECO:0007669"/>
    <property type="project" value="UniProtKB-KW"/>
</dbReference>
<keyword evidence="5 13" id="KW-0812">Transmembrane</keyword>
<evidence type="ECO:0000256" key="11">
    <source>
        <dbReference type="ARBA" id="ARBA00023201"/>
    </source>
</evidence>
<evidence type="ECO:0000313" key="15">
    <source>
        <dbReference type="Proteomes" id="UP000239724"/>
    </source>
</evidence>
<comment type="subcellular location">
    <subcellularLocation>
        <location evidence="1">Cell membrane</location>
        <topology evidence="1">Multi-pass membrane protein</topology>
    </subcellularLocation>
</comment>
<evidence type="ECO:0000256" key="9">
    <source>
        <dbReference type="ARBA" id="ARBA00023065"/>
    </source>
</evidence>
<feature type="transmembrane region" description="Helical" evidence="13">
    <location>
        <begin position="67"/>
        <end position="95"/>
    </location>
</feature>
<evidence type="ECO:0000256" key="5">
    <source>
        <dbReference type="ARBA" id="ARBA00022692"/>
    </source>
</evidence>
<comment type="caution">
    <text evidence="14">The sequence shown here is derived from an EMBL/GenBank/DDBJ whole genome shotgun (WGS) entry which is preliminary data.</text>
</comment>
<dbReference type="PROSITE" id="PS50283">
    <property type="entry name" value="NA_SOLUT_SYMP_3"/>
    <property type="match status" value="1"/>
</dbReference>
<dbReference type="EMBL" id="NHRY01000270">
    <property type="protein sequence ID" value="PPQ26324.1"/>
    <property type="molecule type" value="Genomic_DNA"/>
</dbReference>
<feature type="transmembrane region" description="Helical" evidence="13">
    <location>
        <begin position="253"/>
        <end position="279"/>
    </location>
</feature>
<keyword evidence="6" id="KW-0769">Symport</keyword>
<feature type="transmembrane region" description="Helical" evidence="13">
    <location>
        <begin position="42"/>
        <end position="61"/>
    </location>
</feature>
<proteinExistence type="inferred from homology"/>
<accession>A0A2S6MVD4</accession>
<keyword evidence="11" id="KW-0739">Sodium transport</keyword>
<evidence type="ECO:0000256" key="12">
    <source>
        <dbReference type="ARBA" id="ARBA00033708"/>
    </source>
</evidence>
<evidence type="ECO:0000256" key="7">
    <source>
        <dbReference type="ARBA" id="ARBA00022989"/>
    </source>
</evidence>
<dbReference type="InterPro" id="IPR038377">
    <property type="entry name" value="Na/Glc_symporter_sf"/>
</dbReference>
<feature type="transmembrane region" description="Helical" evidence="13">
    <location>
        <begin position="212"/>
        <end position="232"/>
    </location>
</feature>
<keyword evidence="4" id="KW-1003">Cell membrane</keyword>
<evidence type="ECO:0000313" key="14">
    <source>
        <dbReference type="EMBL" id="PPQ26324.1"/>
    </source>
</evidence>
<feature type="transmembrane region" description="Helical" evidence="13">
    <location>
        <begin position="368"/>
        <end position="391"/>
    </location>
</feature>
<dbReference type="AlphaFoldDB" id="A0A2S6MVD4"/>
<dbReference type="RefSeq" id="WP_104522788.1">
    <property type="nucleotide sequence ID" value="NZ_NHRY01000270.1"/>
</dbReference>
<comment type="similarity">
    <text evidence="2">Belongs to the sodium:solute symporter (SSF) (TC 2.A.21) family.</text>
</comment>
<keyword evidence="3" id="KW-0813">Transport</keyword>
<name>A0A2S6MVD4_RHOGL</name>
<dbReference type="OrthoDB" id="1190692at2"/>
<keyword evidence="9" id="KW-0406">Ion transport</keyword>
<evidence type="ECO:0000256" key="10">
    <source>
        <dbReference type="ARBA" id="ARBA00023136"/>
    </source>
</evidence>
<reference evidence="14 15" key="1">
    <citation type="journal article" date="2018" name="Arch. Microbiol.">
        <title>New insights into the metabolic potential of the phototrophic purple bacterium Rhodopila globiformis DSM 161(T) from its draft genome sequence and evidence for a vanadium-dependent nitrogenase.</title>
        <authorList>
            <person name="Imhoff J.F."/>
            <person name="Rahn T."/>
            <person name="Kunzel S."/>
            <person name="Neulinger S.C."/>
        </authorList>
    </citation>
    <scope>NUCLEOTIDE SEQUENCE [LARGE SCALE GENOMIC DNA]</scope>
    <source>
        <strain evidence="14 15">DSM 161</strain>
    </source>
</reference>
<evidence type="ECO:0000256" key="2">
    <source>
        <dbReference type="ARBA" id="ARBA00006434"/>
    </source>
</evidence>
<organism evidence="14 15">
    <name type="scientific">Rhodopila globiformis</name>
    <name type="common">Rhodopseudomonas globiformis</name>
    <dbReference type="NCBI Taxonomy" id="1071"/>
    <lineage>
        <taxon>Bacteria</taxon>
        <taxon>Pseudomonadati</taxon>
        <taxon>Pseudomonadota</taxon>
        <taxon>Alphaproteobacteria</taxon>
        <taxon>Acetobacterales</taxon>
        <taxon>Acetobacteraceae</taxon>
        <taxon>Rhodopila</taxon>
    </lineage>
</organism>
<evidence type="ECO:0000256" key="6">
    <source>
        <dbReference type="ARBA" id="ARBA00022847"/>
    </source>
</evidence>
<gene>
    <name evidence="14" type="ORF">CCS01_30330</name>
</gene>
<feature type="transmembrane region" description="Helical" evidence="13">
    <location>
        <begin position="149"/>
        <end position="168"/>
    </location>
</feature>
<evidence type="ECO:0000256" key="13">
    <source>
        <dbReference type="SAM" id="Phobius"/>
    </source>
</evidence>
<protein>
    <submittedName>
        <fullName evidence="14">Na+/proline symporter</fullName>
    </submittedName>
</protein>
<keyword evidence="8" id="KW-0915">Sodium</keyword>
<keyword evidence="7 13" id="KW-1133">Transmembrane helix</keyword>
<feature type="transmembrane region" description="Helical" evidence="13">
    <location>
        <begin position="442"/>
        <end position="461"/>
    </location>
</feature>
<dbReference type="PANTHER" id="PTHR48086">
    <property type="entry name" value="SODIUM/PROLINE SYMPORTER-RELATED"/>
    <property type="match status" value="1"/>
</dbReference>
<dbReference type="PANTHER" id="PTHR48086:SF3">
    <property type="entry name" value="SODIUM_PROLINE SYMPORTER"/>
    <property type="match status" value="1"/>
</dbReference>
<evidence type="ECO:0000256" key="1">
    <source>
        <dbReference type="ARBA" id="ARBA00004651"/>
    </source>
</evidence>
<evidence type="ECO:0000256" key="3">
    <source>
        <dbReference type="ARBA" id="ARBA00022448"/>
    </source>
</evidence>
<evidence type="ECO:0000256" key="8">
    <source>
        <dbReference type="ARBA" id="ARBA00023053"/>
    </source>
</evidence>
<keyword evidence="10 13" id="KW-0472">Membrane</keyword>
<dbReference type="GO" id="GO:0006814">
    <property type="term" value="P:sodium ion transport"/>
    <property type="evidence" value="ECO:0007669"/>
    <property type="project" value="UniProtKB-KW"/>
</dbReference>
<feature type="transmembrane region" description="Helical" evidence="13">
    <location>
        <begin position="6"/>
        <end position="21"/>
    </location>
</feature>
<dbReference type="InterPro" id="IPR050277">
    <property type="entry name" value="Sodium:Solute_Symporter"/>
</dbReference>
<dbReference type="InterPro" id="IPR001734">
    <property type="entry name" value="Na/solute_symporter"/>
</dbReference>
<dbReference type="Gene3D" id="1.20.1730.10">
    <property type="entry name" value="Sodium/glucose cotransporter"/>
    <property type="match status" value="1"/>
</dbReference>
<evidence type="ECO:0000256" key="4">
    <source>
        <dbReference type="ARBA" id="ARBA00022475"/>
    </source>
</evidence>
<feature type="transmembrane region" description="Helical" evidence="13">
    <location>
        <begin position="180"/>
        <end position="200"/>
    </location>
</feature>
<sequence length="474" mass="50646">MQPFGPWLILLAFCALTWWVTPRRVNANQFFDGRTDAGDPPGILMVAMSAAVTWVFAKSIANASDLAYGYGITGGIGYTIYYLSFVVAGITIYLLRTRGGYRSLPHFLVSKYGATAAKLFMILVTFRLGNEIWSNTKVMSLYFGAEGSGAYWAAVVLITAFTVAYAWRGGMRASLTTDRVHIFLAFILLALVLTVLFPGLQAKGIPTVAEATRSSGITFCLLALVQVFSYPFHDPVLTDRGFLNRPRQALNSFLLAALLSGSFIFLFSFIGLYGLAFGLGRPPSVTVPGAFGLAMLLVFNAIMLMTGGSTIDSTLTSIAKLSARDWRPQDLAPARGHVTTGRIAMLVVAIVGNLPLLSIYLGDKVGPAIIAATTISGTMVMGLAPIFLLSCIPQAGPISYQMAFWPGVVLGITRAVETFAHMRILPDIVRLGSGPFALDLGVNTWGVALCSVTFIAGAVLAPRPIGISGSVQRA</sequence>
<feature type="transmembrane region" description="Helical" evidence="13">
    <location>
        <begin position="343"/>
        <end position="362"/>
    </location>
</feature>
<dbReference type="GO" id="GO:0005886">
    <property type="term" value="C:plasma membrane"/>
    <property type="evidence" value="ECO:0007669"/>
    <property type="project" value="UniProtKB-SubCell"/>
</dbReference>
<keyword evidence="15" id="KW-1185">Reference proteome</keyword>
<feature type="transmembrane region" description="Helical" evidence="13">
    <location>
        <begin position="403"/>
        <end position="422"/>
    </location>
</feature>
<feature type="transmembrane region" description="Helical" evidence="13">
    <location>
        <begin position="285"/>
        <end position="305"/>
    </location>
</feature>
<comment type="catalytic activity">
    <reaction evidence="12">
        <text>L-proline(in) + Na(+)(in) = L-proline(out) + Na(+)(out)</text>
        <dbReference type="Rhea" id="RHEA:28967"/>
        <dbReference type="ChEBI" id="CHEBI:29101"/>
        <dbReference type="ChEBI" id="CHEBI:60039"/>
    </reaction>
</comment>
<dbReference type="Proteomes" id="UP000239724">
    <property type="component" value="Unassembled WGS sequence"/>
</dbReference>